<protein>
    <submittedName>
        <fullName evidence="9">MFS general substrate transporter</fullName>
    </submittedName>
</protein>
<evidence type="ECO:0000256" key="5">
    <source>
        <dbReference type="ARBA" id="ARBA00022989"/>
    </source>
</evidence>
<dbReference type="AlphaFoldDB" id="A0A9P4GCD1"/>
<name>A0A9P4GCD1_9PLEO</name>
<sequence length="445" mass="48486">MFGQQFRSSKAFVKIVVCMATFTDIFLYGLIVPVLPFALSERLGLPDDMIQRWNSILLGIYGAAILLGSLLFGYIGDRMRSRQSPFVFGLLVLGGATALFAAGTSLTVLIIARILQGASTAIVFTVGFALLVDKIGREQIGEAMGYTSMSMFLGLFSGPLVGGIIYRYGGYFAVFIPAFCLIGLEILLRFLLVEEDRYTNESRLLDEERLLHLPRPTTEHRPHQSSILVLLSSPRLIIAMIGLFTINSFTTAFEGVLPVYVKELFHVNSMQAALLFLSLTIPMLLAPLTGKLVDQFGVKWPAVIGFGVCIPSLLCLGPVVHNTVHDLVSLVVVLFFVGVGVSLALPPMMTEVTYAMEEQEEKHPGIFGPYGAYSQAYGLTNAAFAGGALVGPVCAGFLRVTYGWPIMSLVMGCLSAVVMVLCLFESGGKLQLRNKLRRTRSVLRT</sequence>
<dbReference type="GeneID" id="63846230"/>
<evidence type="ECO:0000256" key="3">
    <source>
        <dbReference type="ARBA" id="ARBA00022448"/>
    </source>
</evidence>
<keyword evidence="6 7" id="KW-0472">Membrane</keyword>
<dbReference type="CDD" id="cd17325">
    <property type="entry name" value="MFS_MdtG_SLC18_like"/>
    <property type="match status" value="1"/>
</dbReference>
<keyword evidence="3" id="KW-0813">Transport</keyword>
<dbReference type="SUPFAM" id="SSF103473">
    <property type="entry name" value="MFS general substrate transporter"/>
    <property type="match status" value="1"/>
</dbReference>
<dbReference type="Gene3D" id="1.20.1250.20">
    <property type="entry name" value="MFS general substrate transporter like domains"/>
    <property type="match status" value="2"/>
</dbReference>
<feature type="domain" description="Major facilitator superfamily (MFS) profile" evidence="8">
    <location>
        <begin position="13"/>
        <end position="430"/>
    </location>
</feature>
<dbReference type="InterPro" id="IPR036259">
    <property type="entry name" value="MFS_trans_sf"/>
</dbReference>
<dbReference type="RefSeq" id="XP_040785846.1">
    <property type="nucleotide sequence ID" value="XM_040928978.1"/>
</dbReference>
<dbReference type="OrthoDB" id="5086884at2759"/>
<dbReference type="InterPro" id="IPR001958">
    <property type="entry name" value="Tet-R_TetA/multi-R_MdtG-like"/>
</dbReference>
<dbReference type="GO" id="GO:0016020">
    <property type="term" value="C:membrane"/>
    <property type="evidence" value="ECO:0007669"/>
    <property type="project" value="UniProtKB-SubCell"/>
</dbReference>
<dbReference type="PANTHER" id="PTHR23506:SF23">
    <property type="entry name" value="GH10249P"/>
    <property type="match status" value="1"/>
</dbReference>
<dbReference type="InterPro" id="IPR020846">
    <property type="entry name" value="MFS_dom"/>
</dbReference>
<accession>A0A9P4GCD1</accession>
<evidence type="ECO:0000256" key="4">
    <source>
        <dbReference type="ARBA" id="ARBA00022692"/>
    </source>
</evidence>
<dbReference type="EMBL" id="ML976617">
    <property type="protein sequence ID" value="KAF1843283.1"/>
    <property type="molecule type" value="Genomic_DNA"/>
</dbReference>
<keyword evidence="10" id="KW-1185">Reference proteome</keyword>
<reference evidence="9" key="1">
    <citation type="submission" date="2020-01" db="EMBL/GenBank/DDBJ databases">
        <authorList>
            <consortium name="DOE Joint Genome Institute"/>
            <person name="Haridas S."/>
            <person name="Albert R."/>
            <person name="Binder M."/>
            <person name="Bloem J."/>
            <person name="Labutti K."/>
            <person name="Salamov A."/>
            <person name="Andreopoulos B."/>
            <person name="Baker S.E."/>
            <person name="Barry K."/>
            <person name="Bills G."/>
            <person name="Bluhm B.H."/>
            <person name="Cannon C."/>
            <person name="Castanera R."/>
            <person name="Culley D.E."/>
            <person name="Daum C."/>
            <person name="Ezra D."/>
            <person name="Gonzalez J.B."/>
            <person name="Henrissat B."/>
            <person name="Kuo A."/>
            <person name="Liang C."/>
            <person name="Lipzen A."/>
            <person name="Lutzoni F."/>
            <person name="Magnuson J."/>
            <person name="Mondo S."/>
            <person name="Nolan M."/>
            <person name="Ohm R."/>
            <person name="Pangilinan J."/>
            <person name="Park H.-J."/>
            <person name="Ramirez L."/>
            <person name="Alfaro M."/>
            <person name="Sun H."/>
            <person name="Tritt A."/>
            <person name="Yoshinaga Y."/>
            <person name="Zwiers L.-H."/>
            <person name="Turgeon B.G."/>
            <person name="Goodwin S.B."/>
            <person name="Spatafora J.W."/>
            <person name="Crous P.W."/>
            <person name="Grigoriev I.V."/>
        </authorList>
    </citation>
    <scope>NUCLEOTIDE SEQUENCE</scope>
    <source>
        <strain evidence="9">CBS 394.84</strain>
    </source>
</reference>
<evidence type="ECO:0000256" key="6">
    <source>
        <dbReference type="ARBA" id="ARBA00023136"/>
    </source>
</evidence>
<dbReference type="InterPro" id="IPR011701">
    <property type="entry name" value="MFS"/>
</dbReference>
<feature type="transmembrane region" description="Helical" evidence="7">
    <location>
        <begin position="172"/>
        <end position="193"/>
    </location>
</feature>
<dbReference type="PRINTS" id="PR01035">
    <property type="entry name" value="TCRTETA"/>
</dbReference>
<organism evidence="9 10">
    <name type="scientific">Cucurbitaria berberidis CBS 394.84</name>
    <dbReference type="NCBI Taxonomy" id="1168544"/>
    <lineage>
        <taxon>Eukaryota</taxon>
        <taxon>Fungi</taxon>
        <taxon>Dikarya</taxon>
        <taxon>Ascomycota</taxon>
        <taxon>Pezizomycotina</taxon>
        <taxon>Dothideomycetes</taxon>
        <taxon>Pleosporomycetidae</taxon>
        <taxon>Pleosporales</taxon>
        <taxon>Pleosporineae</taxon>
        <taxon>Cucurbitariaceae</taxon>
        <taxon>Cucurbitaria</taxon>
    </lineage>
</organism>
<gene>
    <name evidence="9" type="ORF">K460DRAFT_287615</name>
</gene>
<keyword evidence="4 7" id="KW-0812">Transmembrane</keyword>
<feature type="transmembrane region" description="Helical" evidence="7">
    <location>
        <begin position="144"/>
        <end position="166"/>
    </location>
</feature>
<evidence type="ECO:0000313" key="10">
    <source>
        <dbReference type="Proteomes" id="UP000800039"/>
    </source>
</evidence>
<comment type="similarity">
    <text evidence="2">Belongs to the major facilitator superfamily. Vesicular transporter family.</text>
</comment>
<feature type="transmembrane region" description="Helical" evidence="7">
    <location>
        <begin position="55"/>
        <end position="74"/>
    </location>
</feature>
<dbReference type="PANTHER" id="PTHR23506">
    <property type="entry name" value="GH10249P"/>
    <property type="match status" value="1"/>
</dbReference>
<evidence type="ECO:0000313" key="9">
    <source>
        <dbReference type="EMBL" id="KAF1843283.1"/>
    </source>
</evidence>
<feature type="transmembrane region" description="Helical" evidence="7">
    <location>
        <begin position="404"/>
        <end position="424"/>
    </location>
</feature>
<feature type="transmembrane region" description="Helical" evidence="7">
    <location>
        <begin position="110"/>
        <end position="132"/>
    </location>
</feature>
<dbReference type="InterPro" id="IPR050930">
    <property type="entry name" value="MFS_Vesicular_Transporter"/>
</dbReference>
<feature type="transmembrane region" description="Helical" evidence="7">
    <location>
        <begin position="300"/>
        <end position="321"/>
    </location>
</feature>
<feature type="transmembrane region" description="Helical" evidence="7">
    <location>
        <begin position="12"/>
        <end position="35"/>
    </location>
</feature>
<dbReference type="PROSITE" id="PS50850">
    <property type="entry name" value="MFS"/>
    <property type="match status" value="1"/>
</dbReference>
<evidence type="ECO:0000256" key="2">
    <source>
        <dbReference type="ARBA" id="ARBA00006829"/>
    </source>
</evidence>
<keyword evidence="5 7" id="KW-1133">Transmembrane helix</keyword>
<proteinExistence type="inferred from homology"/>
<comment type="subcellular location">
    <subcellularLocation>
        <location evidence="1">Membrane</location>
        <topology evidence="1">Multi-pass membrane protein</topology>
    </subcellularLocation>
</comment>
<dbReference type="GO" id="GO:0022857">
    <property type="term" value="F:transmembrane transporter activity"/>
    <property type="evidence" value="ECO:0007669"/>
    <property type="project" value="InterPro"/>
</dbReference>
<feature type="transmembrane region" description="Helical" evidence="7">
    <location>
        <begin position="269"/>
        <end position="288"/>
    </location>
</feature>
<dbReference type="Pfam" id="PF07690">
    <property type="entry name" value="MFS_1"/>
    <property type="match status" value="1"/>
</dbReference>
<dbReference type="Proteomes" id="UP000800039">
    <property type="component" value="Unassembled WGS sequence"/>
</dbReference>
<comment type="caution">
    <text evidence="9">The sequence shown here is derived from an EMBL/GenBank/DDBJ whole genome shotgun (WGS) entry which is preliminary data.</text>
</comment>
<feature type="transmembrane region" description="Helical" evidence="7">
    <location>
        <begin position="327"/>
        <end position="346"/>
    </location>
</feature>
<evidence type="ECO:0000256" key="1">
    <source>
        <dbReference type="ARBA" id="ARBA00004141"/>
    </source>
</evidence>
<evidence type="ECO:0000259" key="8">
    <source>
        <dbReference type="PROSITE" id="PS50850"/>
    </source>
</evidence>
<evidence type="ECO:0000256" key="7">
    <source>
        <dbReference type="SAM" id="Phobius"/>
    </source>
</evidence>
<feature type="transmembrane region" description="Helical" evidence="7">
    <location>
        <begin position="86"/>
        <end position="104"/>
    </location>
</feature>